<dbReference type="VEuPathDB" id="FungiDB:H310_05855"/>
<dbReference type="PROSITE" id="PS00061">
    <property type="entry name" value="ADH_SHORT"/>
    <property type="match status" value="1"/>
</dbReference>
<keyword evidence="2" id="KW-0560">Oxidoreductase</keyword>
<dbReference type="InterPro" id="IPR002347">
    <property type="entry name" value="SDR_fam"/>
</dbReference>
<dbReference type="GO" id="GO:0016491">
    <property type="term" value="F:oxidoreductase activity"/>
    <property type="evidence" value="ECO:0007669"/>
    <property type="project" value="UniProtKB-KW"/>
</dbReference>
<dbReference type="PRINTS" id="PR00081">
    <property type="entry name" value="GDHRDH"/>
</dbReference>
<evidence type="ECO:0000256" key="1">
    <source>
        <dbReference type="ARBA" id="ARBA00006484"/>
    </source>
</evidence>
<dbReference type="eggNOG" id="ENOG502QPX4">
    <property type="taxonomic scope" value="Eukaryota"/>
</dbReference>
<feature type="domain" description="Ketoreductase" evidence="4">
    <location>
        <begin position="8"/>
        <end position="203"/>
    </location>
</feature>
<dbReference type="EMBL" id="KI913961">
    <property type="protein sequence ID" value="ETW02308.1"/>
    <property type="molecule type" value="Genomic_DNA"/>
</dbReference>
<dbReference type="Pfam" id="PF00106">
    <property type="entry name" value="adh_short"/>
    <property type="match status" value="1"/>
</dbReference>
<evidence type="ECO:0000256" key="2">
    <source>
        <dbReference type="ARBA" id="ARBA00023002"/>
    </source>
</evidence>
<dbReference type="STRING" id="157072.A0A024U9L6"/>
<dbReference type="CDD" id="cd05353">
    <property type="entry name" value="hydroxyacyl-CoA-like_DH_SDR_c-like"/>
    <property type="match status" value="1"/>
</dbReference>
<protein>
    <recommendedName>
        <fullName evidence="4">Ketoreductase domain-containing protein</fullName>
    </recommendedName>
</protein>
<dbReference type="InterPro" id="IPR020904">
    <property type="entry name" value="Sc_DH/Rdtase_CS"/>
</dbReference>
<evidence type="ECO:0000256" key="3">
    <source>
        <dbReference type="RuleBase" id="RU000363"/>
    </source>
</evidence>
<dbReference type="Gene3D" id="3.40.50.720">
    <property type="entry name" value="NAD(P)-binding Rossmann-like Domain"/>
    <property type="match status" value="1"/>
</dbReference>
<dbReference type="PANTHER" id="PTHR45024:SF2">
    <property type="entry name" value="SCP2 DOMAIN-CONTAINING PROTEIN"/>
    <property type="match status" value="1"/>
</dbReference>
<gene>
    <name evidence="5" type="ORF">H310_05855</name>
</gene>
<dbReference type="Gene3D" id="1.10.287.4290">
    <property type="match status" value="1"/>
</dbReference>
<accession>A0A024U9L6</accession>
<dbReference type="GeneID" id="20082905"/>
<evidence type="ECO:0000313" key="5">
    <source>
        <dbReference type="EMBL" id="ETW02308.1"/>
    </source>
</evidence>
<evidence type="ECO:0000259" key="4">
    <source>
        <dbReference type="SMART" id="SM00822"/>
    </source>
</evidence>
<dbReference type="SUPFAM" id="SSF51735">
    <property type="entry name" value="NAD(P)-binding Rossmann-fold domains"/>
    <property type="match status" value="1"/>
</dbReference>
<dbReference type="InterPro" id="IPR051687">
    <property type="entry name" value="Peroxisomal_Beta-Oxidation"/>
</dbReference>
<name>A0A024U9L6_9STRA</name>
<proteinExistence type="inferred from homology"/>
<dbReference type="AlphaFoldDB" id="A0A024U9L6"/>
<dbReference type="OrthoDB" id="3592703at2759"/>
<dbReference type="SMART" id="SM00822">
    <property type="entry name" value="PKS_KR"/>
    <property type="match status" value="1"/>
</dbReference>
<reference evidence="5" key="1">
    <citation type="submission" date="2013-12" db="EMBL/GenBank/DDBJ databases">
        <title>The Genome Sequence of Aphanomyces invadans NJM9701.</title>
        <authorList>
            <consortium name="The Broad Institute Genomics Platform"/>
            <person name="Russ C."/>
            <person name="Tyler B."/>
            <person name="van West P."/>
            <person name="Dieguez-Uribeondo J."/>
            <person name="Young S.K."/>
            <person name="Zeng Q."/>
            <person name="Gargeya S."/>
            <person name="Fitzgerald M."/>
            <person name="Abouelleil A."/>
            <person name="Alvarado L."/>
            <person name="Chapman S.B."/>
            <person name="Gainer-Dewar J."/>
            <person name="Goldberg J."/>
            <person name="Griggs A."/>
            <person name="Gujja S."/>
            <person name="Hansen M."/>
            <person name="Howarth C."/>
            <person name="Imamovic A."/>
            <person name="Ireland A."/>
            <person name="Larimer J."/>
            <person name="McCowan C."/>
            <person name="Murphy C."/>
            <person name="Pearson M."/>
            <person name="Poon T.W."/>
            <person name="Priest M."/>
            <person name="Roberts A."/>
            <person name="Saif S."/>
            <person name="Shea T."/>
            <person name="Sykes S."/>
            <person name="Wortman J."/>
            <person name="Nusbaum C."/>
            <person name="Birren B."/>
        </authorList>
    </citation>
    <scope>NUCLEOTIDE SEQUENCE [LARGE SCALE GENOMIC DNA]</scope>
    <source>
        <strain evidence="5">NJM9701</strain>
    </source>
</reference>
<organism evidence="5">
    <name type="scientific">Aphanomyces invadans</name>
    <dbReference type="NCBI Taxonomy" id="157072"/>
    <lineage>
        <taxon>Eukaryota</taxon>
        <taxon>Sar</taxon>
        <taxon>Stramenopiles</taxon>
        <taxon>Oomycota</taxon>
        <taxon>Saprolegniomycetes</taxon>
        <taxon>Saprolegniales</taxon>
        <taxon>Verrucalvaceae</taxon>
        <taxon>Aphanomyces</taxon>
    </lineage>
</organism>
<dbReference type="PRINTS" id="PR00080">
    <property type="entry name" value="SDRFAMILY"/>
</dbReference>
<dbReference type="PANTHER" id="PTHR45024">
    <property type="entry name" value="DEHYDROGENASES, SHORT CHAIN"/>
    <property type="match status" value="1"/>
</dbReference>
<dbReference type="RefSeq" id="XP_008868913.1">
    <property type="nucleotide sequence ID" value="XM_008870691.1"/>
</dbReference>
<sequence length="304" mass="32583">MAMHFSPRVAIVTGAGNGLGKAYALYLSKLGAKVVVNDTGGDRHGVGTQTGAADAVVREIQSLHGKDAAVPSYSSVEDGDTVVQAALDAFGRVDIVVNNAGILRDVTLKNMTKNDWDLVMRVHLNGTMSVTRAAWPHMREQKYGRIVNVSSASGLYGNIGQTNYAAAKMGIAGFTFTAAKEGSRSNIKVNVVAPLAMSRMTETIETASPHVLECLRPEFVAPFVGYLCHEDCAVSGHVYEVGAGWVSRVRWQRSNGVVISPNEMTLDAIAANLDKINAFEKEATYPQSLQDSIHACEKALKTSR</sequence>
<dbReference type="InterPro" id="IPR036291">
    <property type="entry name" value="NAD(P)-bd_dom_sf"/>
</dbReference>
<dbReference type="InterPro" id="IPR057326">
    <property type="entry name" value="KR_dom"/>
</dbReference>
<comment type="similarity">
    <text evidence="1 3">Belongs to the short-chain dehydrogenases/reductases (SDR) family.</text>
</comment>